<evidence type="ECO:0000313" key="10">
    <source>
        <dbReference type="Proteomes" id="UP001431019"/>
    </source>
</evidence>
<name>A0ABS8JQZ2_9BURK</name>
<keyword evidence="7" id="KW-0456">Lyase</keyword>
<dbReference type="Proteomes" id="UP001431019">
    <property type="component" value="Unassembled WGS sequence"/>
</dbReference>
<evidence type="ECO:0000256" key="1">
    <source>
        <dbReference type="ARBA" id="ARBA00008136"/>
    </source>
</evidence>
<reference evidence="9 10" key="1">
    <citation type="submission" date="2021-11" db="EMBL/GenBank/DDBJ databases">
        <authorList>
            <person name="Oh E.-T."/>
            <person name="Kim S.-B."/>
        </authorList>
    </citation>
    <scope>NUCLEOTIDE SEQUENCE [LARGE SCALE GENOMIC DNA]</scope>
    <source>
        <strain evidence="9 10">MMS20-SJTR3</strain>
    </source>
</reference>
<dbReference type="EC" id="3.4.-.-" evidence="8"/>
<keyword evidence="4 8" id="KW-0378">Hydrolase</keyword>
<protein>
    <recommendedName>
        <fullName evidence="8">Abasic site processing protein</fullName>
        <ecNumber evidence="8">3.4.-.-</ecNumber>
    </recommendedName>
</protein>
<comment type="similarity">
    <text evidence="1 8">Belongs to the SOS response-associated peptidase family.</text>
</comment>
<evidence type="ECO:0000256" key="7">
    <source>
        <dbReference type="ARBA" id="ARBA00023239"/>
    </source>
</evidence>
<keyword evidence="2 8" id="KW-0645">Protease</keyword>
<evidence type="ECO:0000256" key="8">
    <source>
        <dbReference type="RuleBase" id="RU364100"/>
    </source>
</evidence>
<comment type="caution">
    <text evidence="9">The sequence shown here is derived from an EMBL/GenBank/DDBJ whole genome shotgun (WGS) entry which is preliminary data.</text>
</comment>
<dbReference type="SUPFAM" id="SSF143081">
    <property type="entry name" value="BB1717-like"/>
    <property type="match status" value="1"/>
</dbReference>
<evidence type="ECO:0000256" key="4">
    <source>
        <dbReference type="ARBA" id="ARBA00022801"/>
    </source>
</evidence>
<keyword evidence="5" id="KW-0190">Covalent protein-DNA linkage</keyword>
<proteinExistence type="inferred from homology"/>
<keyword evidence="10" id="KW-1185">Reference proteome</keyword>
<gene>
    <name evidence="9" type="ORF">LJ656_06990</name>
</gene>
<dbReference type="InterPro" id="IPR003738">
    <property type="entry name" value="SRAP"/>
</dbReference>
<dbReference type="Pfam" id="PF02586">
    <property type="entry name" value="SRAP"/>
    <property type="match status" value="1"/>
</dbReference>
<evidence type="ECO:0000256" key="5">
    <source>
        <dbReference type="ARBA" id="ARBA00023124"/>
    </source>
</evidence>
<evidence type="ECO:0000256" key="6">
    <source>
        <dbReference type="ARBA" id="ARBA00023125"/>
    </source>
</evidence>
<dbReference type="RefSeq" id="WP_230508536.1">
    <property type="nucleotide sequence ID" value="NZ_JAJITD010000003.1"/>
</dbReference>
<dbReference type="Gene3D" id="3.90.1680.10">
    <property type="entry name" value="SOS response associated peptidase-like"/>
    <property type="match status" value="1"/>
</dbReference>
<evidence type="ECO:0000313" key="9">
    <source>
        <dbReference type="EMBL" id="MCC8392329.1"/>
    </source>
</evidence>
<evidence type="ECO:0000256" key="2">
    <source>
        <dbReference type="ARBA" id="ARBA00022670"/>
    </source>
</evidence>
<evidence type="ECO:0000256" key="3">
    <source>
        <dbReference type="ARBA" id="ARBA00022763"/>
    </source>
</evidence>
<dbReference type="EMBL" id="JAJITD010000003">
    <property type="protein sequence ID" value="MCC8392329.1"/>
    <property type="molecule type" value="Genomic_DNA"/>
</dbReference>
<dbReference type="InterPro" id="IPR036590">
    <property type="entry name" value="SRAP-like"/>
</dbReference>
<dbReference type="PANTHER" id="PTHR13604">
    <property type="entry name" value="DC12-RELATED"/>
    <property type="match status" value="1"/>
</dbReference>
<sequence>MCYSAQIYADYRKFVRQFGAIMDIHEFARLFFERAEGISNAKIPKAMEDAFAEPQTEAEREVKALIDRFRAQRASKLEQELFQQRKRLTDAERSLATRVTKAAAESRRIATSKIEQTLGWLDDLKRTELESRDSRIFPGQYAPVLLIENGQRVVRPMRYQCRIAGKPANYDFKYPGTYNARRDSLDGFWKPLFGYSHCILVVSAFYENVSRARREGRELAEGEKDENVVLQFKPDSPHDMLVACLWSRWSAPGEPDLLSFAAITDEPPPEILAAGHDRCIVPIKPENIDAWLNPDASNLAALHAILDDRDRPYYEHRLAA</sequence>
<accession>A0ABS8JQZ2</accession>
<dbReference type="PANTHER" id="PTHR13604:SF0">
    <property type="entry name" value="ABASIC SITE PROCESSING PROTEIN HMCES"/>
    <property type="match status" value="1"/>
</dbReference>
<organism evidence="9 10">
    <name type="scientific">Paraburkholderia sejongensis</name>
    <dbReference type="NCBI Taxonomy" id="2886946"/>
    <lineage>
        <taxon>Bacteria</taxon>
        <taxon>Pseudomonadati</taxon>
        <taxon>Pseudomonadota</taxon>
        <taxon>Betaproteobacteria</taxon>
        <taxon>Burkholderiales</taxon>
        <taxon>Burkholderiaceae</taxon>
        <taxon>Paraburkholderia</taxon>
    </lineage>
</organism>
<keyword evidence="6" id="KW-0238">DNA-binding</keyword>
<keyword evidence="3" id="KW-0227">DNA damage</keyword>